<evidence type="ECO:0000256" key="1">
    <source>
        <dbReference type="SAM" id="Phobius"/>
    </source>
</evidence>
<name>Z9JJZ6_9GAMM</name>
<gene>
    <name evidence="2" type="ORF">AF72_07685</name>
</gene>
<keyword evidence="1" id="KW-0472">Membrane</keyword>
<evidence type="ECO:0000313" key="3">
    <source>
        <dbReference type="Proteomes" id="UP000020406"/>
    </source>
</evidence>
<evidence type="ECO:0000313" key="2">
    <source>
        <dbReference type="EMBL" id="EWS78047.1"/>
    </source>
</evidence>
<reference evidence="2 3" key="1">
    <citation type="journal article" date="2014" name="Genome Announc.">
        <title>Draft Genome Sequence of Xylella fastidiosa Pear Leaf Scorch Strain in Taiwan.</title>
        <authorList>
            <person name="Su C.C."/>
            <person name="Deng W.L."/>
            <person name="Jan F.J."/>
            <person name="Chang C.J."/>
            <person name="Huang H."/>
            <person name="Chen J."/>
        </authorList>
    </citation>
    <scope>NUCLEOTIDE SEQUENCE [LARGE SCALE GENOMIC DNA]</scope>
    <source>
        <strain evidence="2 3">PLS229</strain>
    </source>
</reference>
<keyword evidence="1" id="KW-0812">Transmembrane</keyword>
<protein>
    <submittedName>
        <fullName evidence="2">Uncharacterized protein</fullName>
    </submittedName>
</protein>
<dbReference type="EMBL" id="JDSQ01000011">
    <property type="protein sequence ID" value="EWS78047.1"/>
    <property type="molecule type" value="Genomic_DNA"/>
</dbReference>
<feature type="transmembrane region" description="Helical" evidence="1">
    <location>
        <begin position="41"/>
        <end position="64"/>
    </location>
</feature>
<comment type="caution">
    <text evidence="2">The sequence shown here is derived from an EMBL/GenBank/DDBJ whole genome shotgun (WGS) entry which is preliminary data.</text>
</comment>
<dbReference type="AlphaFoldDB" id="Z9JJZ6"/>
<proteinExistence type="predicted"/>
<dbReference type="Proteomes" id="UP000020406">
    <property type="component" value="Unassembled WGS sequence"/>
</dbReference>
<organism evidence="2 3">
    <name type="scientific">Xylella taiwanensis</name>
    <dbReference type="NCBI Taxonomy" id="1444770"/>
    <lineage>
        <taxon>Bacteria</taxon>
        <taxon>Pseudomonadati</taxon>
        <taxon>Pseudomonadota</taxon>
        <taxon>Gammaproteobacteria</taxon>
        <taxon>Lysobacterales</taxon>
        <taxon>Lysobacteraceae</taxon>
        <taxon>Xylella</taxon>
    </lineage>
</organism>
<sequence length="65" mass="7033">MEPYKMAGAIEEASALLRSKTNFRKGGGAGNYFRGDTTLLLWIRLTWVQALGAIGGIISSLCLMI</sequence>
<keyword evidence="1" id="KW-1133">Transmembrane helix</keyword>
<accession>Z9JJZ6</accession>